<evidence type="ECO:0000256" key="2">
    <source>
        <dbReference type="ARBA" id="ARBA00022840"/>
    </source>
</evidence>
<dbReference type="InterPro" id="IPR002078">
    <property type="entry name" value="Sigma_54_int"/>
</dbReference>
<dbReference type="Gene3D" id="1.10.10.60">
    <property type="entry name" value="Homeodomain-like"/>
    <property type="match status" value="1"/>
</dbReference>
<dbReference type="InterPro" id="IPR002197">
    <property type="entry name" value="HTH_Fis"/>
</dbReference>
<dbReference type="EMBL" id="JACNJH010000076">
    <property type="protein sequence ID" value="MBC8360234.1"/>
    <property type="molecule type" value="Genomic_DNA"/>
</dbReference>
<feature type="region of interest" description="Disordered" evidence="5">
    <location>
        <begin position="213"/>
        <end position="235"/>
    </location>
</feature>
<evidence type="ECO:0000313" key="7">
    <source>
        <dbReference type="EMBL" id="MBC8360234.1"/>
    </source>
</evidence>
<keyword evidence="2" id="KW-0067">ATP-binding</keyword>
<dbReference type="GO" id="GO:0006355">
    <property type="term" value="P:regulation of DNA-templated transcription"/>
    <property type="evidence" value="ECO:0007669"/>
    <property type="project" value="InterPro"/>
</dbReference>
<feature type="domain" description="Sigma-54 factor interaction" evidence="6">
    <location>
        <begin position="237"/>
        <end position="462"/>
    </location>
</feature>
<evidence type="ECO:0000256" key="5">
    <source>
        <dbReference type="SAM" id="MobiDB-lite"/>
    </source>
</evidence>
<reference evidence="7 8" key="1">
    <citation type="submission" date="2020-08" db="EMBL/GenBank/DDBJ databases">
        <title>Bridging the membrane lipid divide: bacteria of the FCB group superphylum have the potential to synthesize archaeal ether lipids.</title>
        <authorList>
            <person name="Villanueva L."/>
            <person name="Von Meijenfeldt F.A.B."/>
            <person name="Westbye A.B."/>
            <person name="Yadav S."/>
            <person name="Hopmans E.C."/>
            <person name="Dutilh B.E."/>
            <person name="Sinninghe Damste J.S."/>
        </authorList>
    </citation>
    <scope>NUCLEOTIDE SEQUENCE [LARGE SCALE GENOMIC DNA]</scope>
    <source>
        <strain evidence="7">NIOZ-UU30</strain>
    </source>
</reference>
<dbReference type="InterPro" id="IPR025662">
    <property type="entry name" value="Sigma_54_int_dom_ATP-bd_1"/>
</dbReference>
<dbReference type="SUPFAM" id="SSF111126">
    <property type="entry name" value="Ligand-binding domain in the NO signalling and Golgi transport"/>
    <property type="match status" value="1"/>
</dbReference>
<dbReference type="Proteomes" id="UP000603434">
    <property type="component" value="Unassembled WGS sequence"/>
</dbReference>
<keyword evidence="3" id="KW-0805">Transcription regulation</keyword>
<organism evidence="7 8">
    <name type="scientific">Candidatus Desulfatibia profunda</name>
    <dbReference type="NCBI Taxonomy" id="2841695"/>
    <lineage>
        <taxon>Bacteria</taxon>
        <taxon>Pseudomonadati</taxon>
        <taxon>Thermodesulfobacteriota</taxon>
        <taxon>Desulfobacteria</taxon>
        <taxon>Desulfobacterales</taxon>
        <taxon>Desulfobacterales incertae sedis</taxon>
        <taxon>Candidatus Desulfatibia</taxon>
    </lineage>
</organism>
<name>A0A8J6TKF6_9BACT</name>
<dbReference type="InterPro" id="IPR024096">
    <property type="entry name" value="NO_sig/Golgi_transp_ligand-bd"/>
</dbReference>
<feature type="compositionally biased region" description="Basic residues" evidence="5">
    <location>
        <begin position="213"/>
        <end position="222"/>
    </location>
</feature>
<evidence type="ECO:0000256" key="1">
    <source>
        <dbReference type="ARBA" id="ARBA00022741"/>
    </source>
</evidence>
<dbReference type="InterPro" id="IPR009057">
    <property type="entry name" value="Homeodomain-like_sf"/>
</dbReference>
<dbReference type="PRINTS" id="PR01590">
    <property type="entry name" value="HTHFIS"/>
</dbReference>
<dbReference type="AlphaFoldDB" id="A0A8J6TKF6"/>
<protein>
    <submittedName>
        <fullName evidence="7">Sigma 54-interacting transcriptional regulator</fullName>
    </submittedName>
</protein>
<dbReference type="CDD" id="cd00009">
    <property type="entry name" value="AAA"/>
    <property type="match status" value="1"/>
</dbReference>
<dbReference type="SUPFAM" id="SSF46689">
    <property type="entry name" value="Homeodomain-like"/>
    <property type="match status" value="1"/>
</dbReference>
<comment type="caution">
    <text evidence="7">The sequence shown here is derived from an EMBL/GenBank/DDBJ whole genome shotgun (WGS) entry which is preliminary data.</text>
</comment>
<keyword evidence="1" id="KW-0547">Nucleotide-binding</keyword>
<accession>A0A8J6TKF6</accession>
<dbReference type="GO" id="GO:0043565">
    <property type="term" value="F:sequence-specific DNA binding"/>
    <property type="evidence" value="ECO:0007669"/>
    <property type="project" value="InterPro"/>
</dbReference>
<dbReference type="Gene3D" id="3.30.1380.20">
    <property type="entry name" value="Trafficking protein particle complex subunit 3"/>
    <property type="match status" value="1"/>
</dbReference>
<dbReference type="GO" id="GO:0005524">
    <property type="term" value="F:ATP binding"/>
    <property type="evidence" value="ECO:0007669"/>
    <property type="project" value="UniProtKB-KW"/>
</dbReference>
<dbReference type="InterPro" id="IPR027417">
    <property type="entry name" value="P-loop_NTPase"/>
</dbReference>
<keyword evidence="4" id="KW-0804">Transcription</keyword>
<sequence length="538" mass="60935">MKPSDLSIIDVLDFQPDRGLVELENRRVLIFDGNILMELRRMIVENLGWEECQPVIFHYGYQVGLMDAKSLGKMYQWDSKEEWFQAGTIMQTQRGYCKTVLNYLAFNPDQEHLLFRGRWFNSYEVDSHKHLKLTDTGPVCYVLCGYLSGYASICFERDVLVQEQECFHRQHCSFEGRFVEQWGEQGLRFMEANKNYDLRQKYAQLDKQLVAGRSKKVPKTKGARPNDPAAPKNPEWLPFRSKSMTRVMEMAQQVANTFANVLITGETGVGKEVVANFIHSLSPRAGSKFLAINCTALPLALLESELFGHCKGAFTGADRDKKGLLIEAGSGTIFLDEIGDVPLSIQVKLLRALQEKKVRPVGGNTELPIKARVIASTNRDLEQLMKEGKFRADLYYRLNVFPIHIPALRERRDDILPIARFFLSKNAPSSLGFSPQVAHVLENYDWPGNVRELANAIERASILAGNQKIRLEHLPPALTAANDASALQHVKEGWPSMAELEKKYILSVLDFCEGKKAQAAKILGIGANTLWRKLKQYP</sequence>
<dbReference type="InterPro" id="IPR004096">
    <property type="entry name" value="V4R"/>
</dbReference>
<dbReference type="PROSITE" id="PS50045">
    <property type="entry name" value="SIGMA54_INTERACT_4"/>
    <property type="match status" value="1"/>
</dbReference>
<proteinExistence type="predicted"/>
<dbReference type="InterPro" id="IPR058031">
    <property type="entry name" value="AAA_lid_NorR"/>
</dbReference>
<dbReference type="SUPFAM" id="SSF52540">
    <property type="entry name" value="P-loop containing nucleoside triphosphate hydrolases"/>
    <property type="match status" value="1"/>
</dbReference>
<dbReference type="InterPro" id="IPR025944">
    <property type="entry name" value="Sigma_54_int_dom_CS"/>
</dbReference>
<evidence type="ECO:0000256" key="4">
    <source>
        <dbReference type="ARBA" id="ARBA00023163"/>
    </source>
</evidence>
<gene>
    <name evidence="7" type="ORF">H8E23_02390</name>
</gene>
<dbReference type="PROSITE" id="PS00688">
    <property type="entry name" value="SIGMA54_INTERACT_3"/>
    <property type="match status" value="1"/>
</dbReference>
<dbReference type="Pfam" id="PF02954">
    <property type="entry name" value="HTH_8"/>
    <property type="match status" value="1"/>
</dbReference>
<dbReference type="FunFam" id="3.40.50.300:FF:000006">
    <property type="entry name" value="DNA-binding transcriptional regulator NtrC"/>
    <property type="match status" value="1"/>
</dbReference>
<dbReference type="SMART" id="SM00989">
    <property type="entry name" value="V4R"/>
    <property type="match status" value="1"/>
</dbReference>
<dbReference type="InterPro" id="IPR003593">
    <property type="entry name" value="AAA+_ATPase"/>
</dbReference>
<dbReference type="Pfam" id="PF00158">
    <property type="entry name" value="Sigma54_activat"/>
    <property type="match status" value="1"/>
</dbReference>
<dbReference type="PROSITE" id="PS00675">
    <property type="entry name" value="SIGMA54_INTERACT_1"/>
    <property type="match status" value="1"/>
</dbReference>
<dbReference type="SMART" id="SM00382">
    <property type="entry name" value="AAA"/>
    <property type="match status" value="1"/>
</dbReference>
<dbReference type="Pfam" id="PF25601">
    <property type="entry name" value="AAA_lid_14"/>
    <property type="match status" value="1"/>
</dbReference>
<evidence type="ECO:0000313" key="8">
    <source>
        <dbReference type="Proteomes" id="UP000603434"/>
    </source>
</evidence>
<dbReference type="Gene3D" id="1.10.8.60">
    <property type="match status" value="1"/>
</dbReference>
<dbReference type="InterPro" id="IPR010523">
    <property type="entry name" value="XylR_N"/>
</dbReference>
<dbReference type="PANTHER" id="PTHR32071">
    <property type="entry name" value="TRANSCRIPTIONAL REGULATORY PROTEIN"/>
    <property type="match status" value="1"/>
</dbReference>
<evidence type="ECO:0000256" key="3">
    <source>
        <dbReference type="ARBA" id="ARBA00023015"/>
    </source>
</evidence>
<evidence type="ECO:0000259" key="6">
    <source>
        <dbReference type="PROSITE" id="PS50045"/>
    </source>
</evidence>
<dbReference type="Pfam" id="PF06505">
    <property type="entry name" value="XylR_N"/>
    <property type="match status" value="1"/>
</dbReference>
<dbReference type="Gene3D" id="3.40.50.300">
    <property type="entry name" value="P-loop containing nucleotide triphosphate hydrolases"/>
    <property type="match status" value="1"/>
</dbReference>